<dbReference type="GO" id="GO:1990904">
    <property type="term" value="C:ribonucleoprotein complex"/>
    <property type="evidence" value="ECO:0007669"/>
    <property type="project" value="UniProtKB-KW"/>
</dbReference>
<dbReference type="GO" id="GO:0003735">
    <property type="term" value="F:structural constituent of ribosome"/>
    <property type="evidence" value="ECO:0007669"/>
    <property type="project" value="InterPro"/>
</dbReference>
<evidence type="ECO:0000256" key="1">
    <source>
        <dbReference type="ARBA" id="ARBA00008434"/>
    </source>
</evidence>
<dbReference type="HAMAP" id="MF_01343_B">
    <property type="entry name" value="Ribosomal_uS15_B"/>
    <property type="match status" value="1"/>
</dbReference>
<evidence type="ECO:0000256" key="3">
    <source>
        <dbReference type="ARBA" id="ARBA00023274"/>
    </source>
</evidence>
<keyword evidence="3 5" id="KW-0687">Ribonucleoprotein</keyword>
<keyword evidence="2 5" id="KW-0689">Ribosomal protein</keyword>
<reference evidence="6" key="1">
    <citation type="submission" date="2021-01" db="EMBL/GenBank/DDBJ databases">
        <authorList>
            <person name="Corre E."/>
            <person name="Pelletier E."/>
            <person name="Niang G."/>
            <person name="Scheremetjew M."/>
            <person name="Finn R."/>
            <person name="Kale V."/>
            <person name="Holt S."/>
            <person name="Cochrane G."/>
            <person name="Meng A."/>
            <person name="Brown T."/>
            <person name="Cohen L."/>
        </authorList>
    </citation>
    <scope>NUCLEOTIDE SEQUENCE</scope>
    <source>
        <strain evidence="6">CCMP1320</strain>
    </source>
</reference>
<comment type="similarity">
    <text evidence="1 5">Belongs to the universal ribosomal protein uS15 family.</text>
</comment>
<gene>
    <name evidence="6" type="ORF">DTER00134_LOCUS7120</name>
</gene>
<dbReference type="Gene3D" id="1.10.287.10">
    <property type="entry name" value="S15/NS1, RNA-binding"/>
    <property type="match status" value="1"/>
</dbReference>
<evidence type="ECO:0000256" key="2">
    <source>
        <dbReference type="ARBA" id="ARBA00022980"/>
    </source>
</evidence>
<protein>
    <recommendedName>
        <fullName evidence="4">Small ribosomal subunit protein uS15c</fullName>
    </recommendedName>
</protein>
<dbReference type="GO" id="GO:0005840">
    <property type="term" value="C:ribosome"/>
    <property type="evidence" value="ECO:0007669"/>
    <property type="project" value="UniProtKB-KW"/>
</dbReference>
<dbReference type="GO" id="GO:0006412">
    <property type="term" value="P:translation"/>
    <property type="evidence" value="ECO:0007669"/>
    <property type="project" value="InterPro"/>
</dbReference>
<dbReference type="SMART" id="SM01387">
    <property type="entry name" value="Ribosomal_S15"/>
    <property type="match status" value="1"/>
</dbReference>
<dbReference type="PANTHER" id="PTHR23321">
    <property type="entry name" value="RIBOSOMAL PROTEIN S15, BACTERIAL AND ORGANELLAR"/>
    <property type="match status" value="1"/>
</dbReference>
<sequence>MQALRQSSAGQGISSRSAGSVRRVAVAKPVVSRPVVACPSYKNKENVDLSRVNNYAKHEKDTGSSEYQVALLSARLQQISAHLSTNKKDVAARRGLIAILSLRKRHLQYLYRKDRASYDRMLSEFGIRSVVVGDVRGASREGPKQ</sequence>
<dbReference type="Pfam" id="PF00312">
    <property type="entry name" value="Ribosomal_S15"/>
    <property type="match status" value="1"/>
</dbReference>
<dbReference type="CDD" id="cd00353">
    <property type="entry name" value="Ribosomal_S15p_S13e"/>
    <property type="match status" value="1"/>
</dbReference>
<dbReference type="NCBIfam" id="TIGR00952">
    <property type="entry name" value="S15_bact"/>
    <property type="match status" value="1"/>
</dbReference>
<accession>A0A7S3VL77</accession>
<dbReference type="GO" id="GO:0005737">
    <property type="term" value="C:cytoplasm"/>
    <property type="evidence" value="ECO:0007669"/>
    <property type="project" value="UniProtKB-ARBA"/>
</dbReference>
<dbReference type="EMBL" id="HBIP01012535">
    <property type="protein sequence ID" value="CAE0492047.1"/>
    <property type="molecule type" value="Transcribed_RNA"/>
</dbReference>
<dbReference type="SUPFAM" id="SSF47060">
    <property type="entry name" value="S15/NS1 RNA-binding domain"/>
    <property type="match status" value="1"/>
</dbReference>
<proteinExistence type="inferred from homology"/>
<dbReference type="InterPro" id="IPR009068">
    <property type="entry name" value="uS15_NS1_RNA-bd_sf"/>
</dbReference>
<evidence type="ECO:0000256" key="5">
    <source>
        <dbReference type="RuleBase" id="RU003919"/>
    </source>
</evidence>
<name>A0A7S3VL77_DUNTE</name>
<organism evidence="6">
    <name type="scientific">Dunaliella tertiolecta</name>
    <name type="common">Green alga</name>
    <dbReference type="NCBI Taxonomy" id="3047"/>
    <lineage>
        <taxon>Eukaryota</taxon>
        <taxon>Viridiplantae</taxon>
        <taxon>Chlorophyta</taxon>
        <taxon>core chlorophytes</taxon>
        <taxon>Chlorophyceae</taxon>
        <taxon>CS clade</taxon>
        <taxon>Chlamydomonadales</taxon>
        <taxon>Dunaliellaceae</taxon>
        <taxon>Dunaliella</taxon>
    </lineage>
</organism>
<dbReference type="InterPro" id="IPR005290">
    <property type="entry name" value="Ribosomal_uS15_bac-type"/>
</dbReference>
<dbReference type="InterPro" id="IPR000589">
    <property type="entry name" value="Ribosomal_uS15"/>
</dbReference>
<dbReference type="AlphaFoldDB" id="A0A7S3VL77"/>
<evidence type="ECO:0000256" key="4">
    <source>
        <dbReference type="ARBA" id="ARBA00035250"/>
    </source>
</evidence>
<dbReference type="PANTHER" id="PTHR23321:SF26">
    <property type="entry name" value="SMALL RIBOSOMAL SUBUNIT PROTEIN US15M"/>
    <property type="match status" value="1"/>
</dbReference>
<evidence type="ECO:0000313" key="6">
    <source>
        <dbReference type="EMBL" id="CAE0492047.1"/>
    </source>
</evidence>